<dbReference type="Gene3D" id="3.20.20.370">
    <property type="entry name" value="Glycoside hydrolase/deacetylase"/>
    <property type="match status" value="1"/>
</dbReference>
<dbReference type="GO" id="GO:0005975">
    <property type="term" value="P:carbohydrate metabolic process"/>
    <property type="evidence" value="ECO:0007669"/>
    <property type="project" value="InterPro"/>
</dbReference>
<proteinExistence type="predicted"/>
<evidence type="ECO:0000256" key="1">
    <source>
        <dbReference type="ARBA" id="ARBA00004613"/>
    </source>
</evidence>
<dbReference type="Pfam" id="PF01522">
    <property type="entry name" value="Polysacc_deac_1"/>
    <property type="match status" value="1"/>
</dbReference>
<evidence type="ECO:0000256" key="2">
    <source>
        <dbReference type="ARBA" id="ARBA00022729"/>
    </source>
</evidence>
<dbReference type="GO" id="GO:0005576">
    <property type="term" value="C:extracellular region"/>
    <property type="evidence" value="ECO:0007669"/>
    <property type="project" value="UniProtKB-SubCell"/>
</dbReference>
<gene>
    <name evidence="4" type="ORF">CF651_01700</name>
</gene>
<protein>
    <submittedName>
        <fullName evidence="4">Polysaccharide deacetylase</fullName>
    </submittedName>
</protein>
<feature type="domain" description="NodB homology" evidence="3">
    <location>
        <begin position="86"/>
        <end position="237"/>
    </location>
</feature>
<keyword evidence="5" id="KW-1185">Reference proteome</keyword>
<evidence type="ECO:0000313" key="5">
    <source>
        <dbReference type="Proteomes" id="UP000215509"/>
    </source>
</evidence>
<dbReference type="OrthoDB" id="9778320at2"/>
<evidence type="ECO:0000259" key="3">
    <source>
        <dbReference type="Pfam" id="PF01522"/>
    </source>
</evidence>
<dbReference type="GO" id="GO:0016810">
    <property type="term" value="F:hydrolase activity, acting on carbon-nitrogen (but not peptide) bonds"/>
    <property type="evidence" value="ECO:0007669"/>
    <property type="project" value="InterPro"/>
</dbReference>
<dbReference type="PANTHER" id="PTHR34216:SF3">
    <property type="entry name" value="POLY-BETA-1,6-N-ACETYL-D-GLUCOSAMINE N-DEACETYLASE"/>
    <property type="match status" value="1"/>
</dbReference>
<evidence type="ECO:0000313" key="4">
    <source>
        <dbReference type="EMBL" id="OXM87851.1"/>
    </source>
</evidence>
<dbReference type="InterPro" id="IPR011330">
    <property type="entry name" value="Glyco_hydro/deAcase_b/a-brl"/>
</dbReference>
<comment type="caution">
    <text evidence="4">The sequence shown here is derived from an EMBL/GenBank/DDBJ whole genome shotgun (WGS) entry which is preliminary data.</text>
</comment>
<name>A0A229UX58_9BACL</name>
<keyword evidence="2" id="KW-0732">Signal</keyword>
<dbReference type="InterPro" id="IPR002509">
    <property type="entry name" value="NODB_dom"/>
</dbReference>
<reference evidence="4 5" key="1">
    <citation type="submission" date="2017-07" db="EMBL/GenBank/DDBJ databases">
        <title>Genome sequencing and assembly of Paenibacillus rigui.</title>
        <authorList>
            <person name="Mayilraj S."/>
        </authorList>
    </citation>
    <scope>NUCLEOTIDE SEQUENCE [LARGE SCALE GENOMIC DNA]</scope>
    <source>
        <strain evidence="4 5">JCM 16352</strain>
    </source>
</reference>
<dbReference type="RefSeq" id="WP_094013101.1">
    <property type="nucleotide sequence ID" value="NZ_NMQW01000002.1"/>
</dbReference>
<sequence length="383" mass="43243">MNSLSLKVIILLLIGVCVVPFIGSGTPNYMYKDQVAVIMYHHLSDTAKSSVTITPKLFKEQLELLKARNYHFLTLQQFEHYMSGGAVPDNAVLVTFDDSYKSYYDIGYPILEQLGIPSVNFVITEQLTDPFGGNIPFLSNDQVAEMIAKPGNAADFECHSDRLHAQKNGQPLLTSRIGYDGNAETPEAYTKRIGEDTLACRNKLKQLHQKPVNAYAYPFGSFDQTASDILRKNGIRYAFTVVSEMATREDDPMQIPRITAGNPSISPEELHNTIMRKVVDRSRTFGYIPFRESVGQVGGTMIQDKDGTINFYYHGKHWTTRMNSSTVKLDDRQFQLTSPIQMKSRRTQILYEDLQRILGIQMVFNPVKNTFSERLTPTASPSQ</sequence>
<dbReference type="Proteomes" id="UP000215509">
    <property type="component" value="Unassembled WGS sequence"/>
</dbReference>
<dbReference type="EMBL" id="NMQW01000002">
    <property type="protein sequence ID" value="OXM87851.1"/>
    <property type="molecule type" value="Genomic_DNA"/>
</dbReference>
<dbReference type="PANTHER" id="PTHR34216">
    <property type="match status" value="1"/>
</dbReference>
<accession>A0A229UX58</accession>
<dbReference type="InterPro" id="IPR051398">
    <property type="entry name" value="Polysacch_Deacetylase"/>
</dbReference>
<dbReference type="CDD" id="cd10918">
    <property type="entry name" value="CE4_NodB_like_5s_6s"/>
    <property type="match status" value="1"/>
</dbReference>
<dbReference type="SUPFAM" id="SSF88713">
    <property type="entry name" value="Glycoside hydrolase/deacetylase"/>
    <property type="match status" value="1"/>
</dbReference>
<comment type="subcellular location">
    <subcellularLocation>
        <location evidence="1">Secreted</location>
    </subcellularLocation>
</comment>
<organism evidence="4 5">
    <name type="scientific">Paenibacillus rigui</name>
    <dbReference type="NCBI Taxonomy" id="554312"/>
    <lineage>
        <taxon>Bacteria</taxon>
        <taxon>Bacillati</taxon>
        <taxon>Bacillota</taxon>
        <taxon>Bacilli</taxon>
        <taxon>Bacillales</taxon>
        <taxon>Paenibacillaceae</taxon>
        <taxon>Paenibacillus</taxon>
    </lineage>
</organism>
<dbReference type="AlphaFoldDB" id="A0A229UX58"/>